<dbReference type="WBParaSite" id="scaffold3127_cov229.g6040">
    <property type="protein sequence ID" value="scaffold3127_cov229.g6040"/>
    <property type="gene ID" value="scaffold3127_cov229.g6040"/>
</dbReference>
<reference evidence="5" key="1">
    <citation type="submission" date="2022-11" db="UniProtKB">
        <authorList>
            <consortium name="WormBaseParasite"/>
        </authorList>
    </citation>
    <scope>IDENTIFICATION</scope>
</reference>
<dbReference type="Proteomes" id="UP000887561">
    <property type="component" value="Unplaced"/>
</dbReference>
<evidence type="ECO:0000256" key="1">
    <source>
        <dbReference type="ARBA" id="ARBA00004496"/>
    </source>
</evidence>
<sequence length="276" mass="31574">MSSETLILDNGCFNIKIGYAGSNSRLFPNAIIKSKFDKKRVYIADEIEQLSDKTSLYFSLPIERGYLVNWDTQLQIWNKLFGKDNLNVDYKNSRIILTDPSDISRHSFTHIVPYIQGKIAKNGVLRIDVGGKALTNQLKDWISYRQLNVTDETYCKEDVCFVSTDFQEDLKNWRAKRLDYLLPDFVTLMRGEIFNPKSSTLSQKHFNTQKLSLGVERFALTELLFNPSDVEIGQMGIVEAINNCLSKFPKEIQLLMSANIVLIGGNSLFAGYLERM</sequence>
<comment type="subcellular location">
    <subcellularLocation>
        <location evidence="1">Cytoplasm</location>
    </subcellularLocation>
</comment>
<dbReference type="Gene3D" id="3.90.640.10">
    <property type="entry name" value="Actin, Chain A, domain 4"/>
    <property type="match status" value="1"/>
</dbReference>
<dbReference type="InterPro" id="IPR043129">
    <property type="entry name" value="ATPase_NBD"/>
</dbReference>
<evidence type="ECO:0000256" key="2">
    <source>
        <dbReference type="ARBA" id="ARBA00005665"/>
    </source>
</evidence>
<name>A0A915M8U4_MELJA</name>
<keyword evidence="4" id="KW-1185">Reference proteome</keyword>
<dbReference type="SMART" id="SM00268">
    <property type="entry name" value="ACTIN"/>
    <property type="match status" value="1"/>
</dbReference>
<dbReference type="InterPro" id="IPR004000">
    <property type="entry name" value="Actin"/>
</dbReference>
<organism evidence="4 5">
    <name type="scientific">Meloidogyne javanica</name>
    <name type="common">Root-knot nematode worm</name>
    <dbReference type="NCBI Taxonomy" id="6303"/>
    <lineage>
        <taxon>Eukaryota</taxon>
        <taxon>Metazoa</taxon>
        <taxon>Ecdysozoa</taxon>
        <taxon>Nematoda</taxon>
        <taxon>Chromadorea</taxon>
        <taxon>Rhabditida</taxon>
        <taxon>Tylenchina</taxon>
        <taxon>Tylenchomorpha</taxon>
        <taxon>Tylenchoidea</taxon>
        <taxon>Meloidogynidae</taxon>
        <taxon>Meloidogyninae</taxon>
        <taxon>Meloidogyne</taxon>
        <taxon>Meloidogyne incognita group</taxon>
    </lineage>
</organism>
<evidence type="ECO:0000256" key="3">
    <source>
        <dbReference type="ARBA" id="ARBA00022490"/>
    </source>
</evidence>
<protein>
    <submittedName>
        <fullName evidence="5">Actin-like protein N-terminal domain-containing protein</fullName>
    </submittedName>
</protein>
<dbReference type="FunFam" id="3.90.640.10:FF:000014">
    <property type="entry name" value="Putative actin-related protein 6"/>
    <property type="match status" value="1"/>
</dbReference>
<keyword evidence="3" id="KW-0963">Cytoplasm</keyword>
<proteinExistence type="inferred from homology"/>
<evidence type="ECO:0000313" key="4">
    <source>
        <dbReference type="Proteomes" id="UP000887561"/>
    </source>
</evidence>
<dbReference type="Pfam" id="PF00022">
    <property type="entry name" value="Actin"/>
    <property type="match status" value="2"/>
</dbReference>
<dbReference type="GO" id="GO:0005737">
    <property type="term" value="C:cytoplasm"/>
    <property type="evidence" value="ECO:0007669"/>
    <property type="project" value="UniProtKB-SubCell"/>
</dbReference>
<accession>A0A915M8U4</accession>
<dbReference type="SUPFAM" id="SSF53067">
    <property type="entry name" value="Actin-like ATPase domain"/>
    <property type="match status" value="2"/>
</dbReference>
<dbReference type="PANTHER" id="PTHR11937">
    <property type="entry name" value="ACTIN"/>
    <property type="match status" value="1"/>
</dbReference>
<evidence type="ECO:0000313" key="5">
    <source>
        <dbReference type="WBParaSite" id="scaffold3127_cov229.g6040"/>
    </source>
</evidence>
<comment type="similarity">
    <text evidence="2">Belongs to the actin family. ARP6 subfamily.</text>
</comment>
<dbReference type="Gene3D" id="3.30.420.40">
    <property type="match status" value="2"/>
</dbReference>
<dbReference type="GO" id="GO:0005634">
    <property type="term" value="C:nucleus"/>
    <property type="evidence" value="ECO:0007669"/>
    <property type="project" value="UniProtKB-ARBA"/>
</dbReference>
<dbReference type="AlphaFoldDB" id="A0A915M8U4"/>